<protein>
    <submittedName>
        <fullName evidence="1">Uncharacterized protein</fullName>
    </submittedName>
</protein>
<sequence>MTLKVTAEKAIAAYGGRELWQNAKRVEVEMSASGLAFTLKGRPFFHHAKMVLDAHRPFTSLTPIGRNPAVRGVLDGLDVRLEDEQGKVIADRRNARDYFKIGRRLFWWDDLDMSYFANYASWNYFTLPALLMSEEILWKELEPGFLEAQFPDAIPTHSRVQQFRFDLQTGLLIQHDYTAQIISPLAIASNVVLQHAKNSTGLVYPSIRRVTPKGPKGKPFGAPVLIRLDIHDYRVIISH</sequence>
<reference evidence="1 2" key="1">
    <citation type="submission" date="2008-06" db="EMBL/GenBank/DDBJ databases">
        <title>Complete sequence of Pelodictyon phaeoclathratiforme BU-1.</title>
        <authorList>
            <consortium name="US DOE Joint Genome Institute"/>
            <person name="Lucas S."/>
            <person name="Copeland A."/>
            <person name="Lapidus A."/>
            <person name="Glavina del Rio T."/>
            <person name="Dalin E."/>
            <person name="Tice H."/>
            <person name="Bruce D."/>
            <person name="Goodwin L."/>
            <person name="Pitluck S."/>
            <person name="Schmutz J."/>
            <person name="Larimer F."/>
            <person name="Land M."/>
            <person name="Hauser L."/>
            <person name="Kyrpides N."/>
            <person name="Mikhailova N."/>
            <person name="Liu Z."/>
            <person name="Li T."/>
            <person name="Zhao F."/>
            <person name="Overmann J."/>
            <person name="Bryant D.A."/>
            <person name="Richardson P."/>
        </authorList>
    </citation>
    <scope>NUCLEOTIDE SEQUENCE [LARGE SCALE GENOMIC DNA]</scope>
    <source>
        <strain evidence="2">DSM 5477 / BU-1</strain>
    </source>
</reference>
<evidence type="ECO:0000313" key="1">
    <source>
        <dbReference type="EMBL" id="ACF44788.1"/>
    </source>
</evidence>
<dbReference type="eggNOG" id="ENOG5032WFA">
    <property type="taxonomic scope" value="Bacteria"/>
</dbReference>
<name>B4SFW1_PELPB</name>
<proteinExistence type="predicted"/>
<gene>
    <name evidence="1" type="ordered locus">Ppha_2628</name>
</gene>
<dbReference type="OrthoDB" id="8746011at2"/>
<keyword evidence="2" id="KW-1185">Reference proteome</keyword>
<evidence type="ECO:0000313" key="2">
    <source>
        <dbReference type="Proteomes" id="UP000002724"/>
    </source>
</evidence>
<dbReference type="KEGG" id="pph:Ppha_2628"/>
<organism evidence="1 2">
    <name type="scientific">Pelodictyon phaeoclathratiforme (strain DSM 5477 / BU-1)</name>
    <dbReference type="NCBI Taxonomy" id="324925"/>
    <lineage>
        <taxon>Bacteria</taxon>
        <taxon>Pseudomonadati</taxon>
        <taxon>Chlorobiota</taxon>
        <taxon>Chlorobiia</taxon>
        <taxon>Chlorobiales</taxon>
        <taxon>Chlorobiaceae</taxon>
        <taxon>Chlorobium/Pelodictyon group</taxon>
        <taxon>Pelodictyon</taxon>
    </lineage>
</organism>
<dbReference type="STRING" id="324925.Ppha_2628"/>
<accession>B4SFW1</accession>
<dbReference type="RefSeq" id="WP_012509261.1">
    <property type="nucleotide sequence ID" value="NC_011060.1"/>
</dbReference>
<dbReference type="Proteomes" id="UP000002724">
    <property type="component" value="Chromosome"/>
</dbReference>
<dbReference type="AlphaFoldDB" id="B4SFW1"/>
<dbReference type="EMBL" id="CP001110">
    <property type="protein sequence ID" value="ACF44788.1"/>
    <property type="molecule type" value="Genomic_DNA"/>
</dbReference>
<dbReference type="HOGENOM" id="CLU_072780_0_0_10"/>